<evidence type="ECO:0000313" key="2">
    <source>
        <dbReference type="EMBL" id="MBW9110454.1"/>
    </source>
</evidence>
<dbReference type="PANTHER" id="PTHR11014">
    <property type="entry name" value="PEPTIDASE M20 FAMILY MEMBER"/>
    <property type="match status" value="1"/>
</dbReference>
<dbReference type="PIRSF" id="PIRSF005962">
    <property type="entry name" value="Pept_M20D_amidohydro"/>
    <property type="match status" value="1"/>
</dbReference>
<dbReference type="CDD" id="cd03886">
    <property type="entry name" value="M20_Acy1"/>
    <property type="match status" value="1"/>
</dbReference>
<organism evidence="2 3">
    <name type="scientific">Microbacterium ureisolvens</name>
    <dbReference type="NCBI Taxonomy" id="2781186"/>
    <lineage>
        <taxon>Bacteria</taxon>
        <taxon>Bacillati</taxon>
        <taxon>Actinomycetota</taxon>
        <taxon>Actinomycetes</taxon>
        <taxon>Micrococcales</taxon>
        <taxon>Microbacteriaceae</taxon>
        <taxon>Microbacterium</taxon>
    </lineage>
</organism>
<dbReference type="NCBIfam" id="TIGR01891">
    <property type="entry name" value="amidohydrolases"/>
    <property type="match status" value="1"/>
</dbReference>
<evidence type="ECO:0000259" key="1">
    <source>
        <dbReference type="Pfam" id="PF07687"/>
    </source>
</evidence>
<dbReference type="PANTHER" id="PTHR11014:SF63">
    <property type="entry name" value="METALLOPEPTIDASE, PUTATIVE (AFU_ORTHOLOGUE AFUA_6G09600)-RELATED"/>
    <property type="match status" value="1"/>
</dbReference>
<dbReference type="InterPro" id="IPR011650">
    <property type="entry name" value="Peptidase_M20_dimer"/>
</dbReference>
<dbReference type="RefSeq" id="WP_220289261.1">
    <property type="nucleotide sequence ID" value="NZ_JAEUAX010000005.1"/>
</dbReference>
<dbReference type="Pfam" id="PF01546">
    <property type="entry name" value="Peptidase_M20"/>
    <property type="match status" value="1"/>
</dbReference>
<name>A0ABS7HYJ6_9MICO</name>
<dbReference type="Gene3D" id="3.40.630.10">
    <property type="entry name" value="Zn peptidases"/>
    <property type="match status" value="1"/>
</dbReference>
<dbReference type="Proteomes" id="UP000777440">
    <property type="component" value="Unassembled WGS sequence"/>
</dbReference>
<feature type="domain" description="Peptidase M20 dimerisation" evidence="1">
    <location>
        <begin position="185"/>
        <end position="270"/>
    </location>
</feature>
<dbReference type="EMBL" id="JAEUAX010000005">
    <property type="protein sequence ID" value="MBW9110454.1"/>
    <property type="molecule type" value="Genomic_DNA"/>
</dbReference>
<gene>
    <name evidence="2" type="ORF">JNB61_11785</name>
</gene>
<dbReference type="SUPFAM" id="SSF53187">
    <property type="entry name" value="Zn-dependent exopeptidases"/>
    <property type="match status" value="1"/>
</dbReference>
<evidence type="ECO:0000313" key="3">
    <source>
        <dbReference type="Proteomes" id="UP000777440"/>
    </source>
</evidence>
<dbReference type="Gene3D" id="3.30.70.360">
    <property type="match status" value="1"/>
</dbReference>
<dbReference type="InterPro" id="IPR017439">
    <property type="entry name" value="Amidohydrolase"/>
</dbReference>
<dbReference type="InterPro" id="IPR002933">
    <property type="entry name" value="Peptidase_M20"/>
</dbReference>
<reference evidence="2 3" key="1">
    <citation type="journal article" date="2021" name="MBio">
        <title>Poor Competitiveness of Bradyrhizobium in Pigeon Pea Root Colonization in Indian Soils.</title>
        <authorList>
            <person name="Chalasani D."/>
            <person name="Basu A."/>
            <person name="Pullabhotla S.V.S.R.N."/>
            <person name="Jorrin B."/>
            <person name="Neal A.L."/>
            <person name="Poole P.S."/>
            <person name="Podile A.R."/>
            <person name="Tkacz A."/>
        </authorList>
    </citation>
    <scope>NUCLEOTIDE SEQUENCE [LARGE SCALE GENOMIC DNA]</scope>
    <source>
        <strain evidence="2 3">HU12</strain>
    </source>
</reference>
<proteinExistence type="predicted"/>
<dbReference type="InterPro" id="IPR036264">
    <property type="entry name" value="Bact_exopeptidase_dim_dom"/>
</dbReference>
<dbReference type="SUPFAM" id="SSF55031">
    <property type="entry name" value="Bacterial exopeptidase dimerisation domain"/>
    <property type="match status" value="1"/>
</dbReference>
<accession>A0ABS7HYJ6</accession>
<protein>
    <submittedName>
        <fullName evidence="2">Amidohydrolase</fullName>
    </submittedName>
</protein>
<comment type="caution">
    <text evidence="2">The sequence shown here is derived from an EMBL/GenBank/DDBJ whole genome shotgun (WGS) entry which is preliminary data.</text>
</comment>
<keyword evidence="3" id="KW-1185">Reference proteome</keyword>
<dbReference type="Pfam" id="PF07687">
    <property type="entry name" value="M20_dimer"/>
    <property type="match status" value="1"/>
</dbReference>
<sequence length="393" mass="40573">MSGHHAGTATRVTDLVALRRELHGMPEVGLELPHTQQRLLDELDGLPVSITTGTALSWIAVVIDGAAPGPTVLLRADMDALPLIEETGLDFAAHGPAMHACGHDLHMAALVGAIRILCARRDQFAGHVLAVFQPGEEGHQGAAKTIAEGVLDTTGTLPVASYALHVFSFLPAGKFGVLSGTAMAGTLNFELEILGAGGHAAHPHTARNPILAGALIVQAIQNYVVQNSRPGAPLVATVGAFSAGAAANVIPSEATLRVSLRATSAGRLRTTFTDLVALSDGIAAGHGMRAQASPGPLLPPTVNTESAAVAASEAIDELFGSERRLAITHPEMIAEDFSEFLDRTGGAFIFLGASPPDATTPVTNHSANVIFDDTVIDDAAALLAELAMRRLAS</sequence>